<dbReference type="RefSeq" id="WP_115090900.1">
    <property type="nucleotide sequence ID" value="NZ_CP068107.1"/>
</dbReference>
<dbReference type="SMART" id="SM00481">
    <property type="entry name" value="POLIIIAc"/>
    <property type="match status" value="1"/>
</dbReference>
<dbReference type="InterPro" id="IPR040982">
    <property type="entry name" value="DNA_pol3_finger"/>
</dbReference>
<feature type="domain" description="Polymerase/histidinol phosphatase N-terminal" evidence="7">
    <location>
        <begin position="1"/>
        <end position="68"/>
    </location>
</feature>
<dbReference type="GO" id="GO:0008408">
    <property type="term" value="F:3'-5' exonuclease activity"/>
    <property type="evidence" value="ECO:0007669"/>
    <property type="project" value="InterPro"/>
</dbReference>
<keyword evidence="5" id="KW-0239">DNA-directed DNA polymerase</keyword>
<evidence type="ECO:0000313" key="8">
    <source>
        <dbReference type="EMBL" id="STZ28078.1"/>
    </source>
</evidence>
<keyword evidence="9" id="KW-1185">Reference proteome</keyword>
<organism evidence="8 9">
    <name type="scientific">Myroides odoratus</name>
    <name type="common">Flavobacterium odoratum</name>
    <dbReference type="NCBI Taxonomy" id="256"/>
    <lineage>
        <taxon>Bacteria</taxon>
        <taxon>Pseudomonadati</taxon>
        <taxon>Bacteroidota</taxon>
        <taxon>Flavobacteriia</taxon>
        <taxon>Flavobacteriales</taxon>
        <taxon>Flavobacteriaceae</taxon>
        <taxon>Myroides</taxon>
    </lineage>
</organism>
<dbReference type="Gene3D" id="3.20.20.140">
    <property type="entry name" value="Metal-dependent hydrolases"/>
    <property type="match status" value="2"/>
</dbReference>
<evidence type="ECO:0000256" key="6">
    <source>
        <dbReference type="ARBA" id="ARBA00049244"/>
    </source>
</evidence>
<evidence type="ECO:0000256" key="1">
    <source>
        <dbReference type="ARBA" id="ARBA00012417"/>
    </source>
</evidence>
<evidence type="ECO:0000256" key="5">
    <source>
        <dbReference type="ARBA" id="ARBA00022932"/>
    </source>
</evidence>
<dbReference type="Pfam" id="PF17657">
    <property type="entry name" value="DNA_pol3_finger"/>
    <property type="match status" value="1"/>
</dbReference>
<dbReference type="CDD" id="cd07431">
    <property type="entry name" value="PHP_PolIIIA"/>
    <property type="match status" value="1"/>
</dbReference>
<evidence type="ECO:0000256" key="3">
    <source>
        <dbReference type="ARBA" id="ARBA00022695"/>
    </source>
</evidence>
<dbReference type="Pfam" id="PF02811">
    <property type="entry name" value="PHP"/>
    <property type="match status" value="1"/>
</dbReference>
<evidence type="ECO:0000256" key="2">
    <source>
        <dbReference type="ARBA" id="ARBA00022679"/>
    </source>
</evidence>
<dbReference type="InterPro" id="IPR004805">
    <property type="entry name" value="DnaE2/DnaE/PolC"/>
</dbReference>
<dbReference type="Pfam" id="PF14579">
    <property type="entry name" value="HHH_6"/>
    <property type="match status" value="1"/>
</dbReference>
<evidence type="ECO:0000313" key="9">
    <source>
        <dbReference type="Proteomes" id="UP000255024"/>
    </source>
</evidence>
<dbReference type="InterPro" id="IPR029460">
    <property type="entry name" value="DNAPol_HHH"/>
</dbReference>
<name>A0A378RMX6_MYROD</name>
<dbReference type="InterPro" id="IPR004013">
    <property type="entry name" value="PHP_dom"/>
</dbReference>
<keyword evidence="3 8" id="KW-0548">Nucleotidyltransferase</keyword>
<protein>
    <recommendedName>
        <fullName evidence="1">DNA-directed DNA polymerase</fullName>
        <ecNumber evidence="1">2.7.7.7</ecNumber>
    </recommendedName>
</protein>
<dbReference type="PANTHER" id="PTHR32294">
    <property type="entry name" value="DNA POLYMERASE III SUBUNIT ALPHA"/>
    <property type="match status" value="1"/>
</dbReference>
<dbReference type="EMBL" id="UGQL01000001">
    <property type="protein sequence ID" value="STZ28078.1"/>
    <property type="molecule type" value="Genomic_DNA"/>
</dbReference>
<keyword evidence="4" id="KW-0235">DNA replication</keyword>
<dbReference type="NCBIfam" id="TIGR00594">
    <property type="entry name" value="polc"/>
    <property type="match status" value="1"/>
</dbReference>
<dbReference type="SUPFAM" id="SSF89550">
    <property type="entry name" value="PHP domain-like"/>
    <property type="match status" value="1"/>
</dbReference>
<dbReference type="EC" id="2.7.7.7" evidence="1"/>
<dbReference type="Gene3D" id="1.10.150.870">
    <property type="match status" value="1"/>
</dbReference>
<dbReference type="Proteomes" id="UP000255024">
    <property type="component" value="Unassembled WGS sequence"/>
</dbReference>
<accession>A0A378RMX6</accession>
<dbReference type="InterPro" id="IPR011708">
    <property type="entry name" value="DNA_pol3_alpha_NTPase_dom"/>
</dbReference>
<keyword evidence="2 8" id="KW-0808">Transferase</keyword>
<dbReference type="GO" id="GO:0006260">
    <property type="term" value="P:DNA replication"/>
    <property type="evidence" value="ECO:0007669"/>
    <property type="project" value="UniProtKB-KW"/>
</dbReference>
<dbReference type="InterPro" id="IPR003141">
    <property type="entry name" value="Pol/His_phosphatase_N"/>
</dbReference>
<comment type="catalytic activity">
    <reaction evidence="6">
        <text>DNA(n) + a 2'-deoxyribonucleoside 5'-triphosphate = DNA(n+1) + diphosphate</text>
        <dbReference type="Rhea" id="RHEA:22508"/>
        <dbReference type="Rhea" id="RHEA-COMP:17339"/>
        <dbReference type="Rhea" id="RHEA-COMP:17340"/>
        <dbReference type="ChEBI" id="CHEBI:33019"/>
        <dbReference type="ChEBI" id="CHEBI:61560"/>
        <dbReference type="ChEBI" id="CHEBI:173112"/>
        <dbReference type="EC" id="2.7.7.7"/>
    </reaction>
</comment>
<dbReference type="Pfam" id="PF07733">
    <property type="entry name" value="DNA_pol3_alpha"/>
    <property type="match status" value="1"/>
</dbReference>
<reference evidence="8 9" key="1">
    <citation type="submission" date="2018-06" db="EMBL/GenBank/DDBJ databases">
        <authorList>
            <consortium name="Pathogen Informatics"/>
            <person name="Doyle S."/>
        </authorList>
    </citation>
    <scope>NUCLEOTIDE SEQUENCE [LARGE SCALE GENOMIC DNA]</scope>
    <source>
        <strain evidence="8 9">NCTC11179</strain>
    </source>
</reference>
<evidence type="ECO:0000256" key="4">
    <source>
        <dbReference type="ARBA" id="ARBA00022705"/>
    </source>
</evidence>
<dbReference type="AlphaFoldDB" id="A0A378RMX6"/>
<dbReference type="GO" id="GO:0003887">
    <property type="term" value="F:DNA-directed DNA polymerase activity"/>
    <property type="evidence" value="ECO:0007669"/>
    <property type="project" value="UniProtKB-KW"/>
</dbReference>
<dbReference type="InterPro" id="IPR016195">
    <property type="entry name" value="Pol/histidinol_Pase-like"/>
</dbReference>
<gene>
    <name evidence="8" type="primary">dnaE_1</name>
    <name evidence="8" type="ORF">NCTC11179_01617</name>
</gene>
<proteinExistence type="predicted"/>
<sequence length="988" mass="113141">MLLNCHSYYSLRFGTIPLAQLVAAAQKLQISALALTDIHTFYGVYDFIRLCRQANIKPLIGAEFRVDQRLQYIGIAKNQLGFAAMNQCITLHNKTKQPFPKKAPDFAHTFVIYPLENCPPTLADHEYIGIKLNQRNLLYQEQWKQLIHKMVILHPVTIQQAGEYELHRILQAIDQNTLLSKLDATTCASPDEILLSEAELLRHFESFPTLIANTQHIIRESNFSFEFKKSRNKLHFTANKADDLQLLTTLAQEGLTRIYGANHEQATKRLAKELDVIEKLSFASYFLIIWDIISYSTKRGFMHIGRGSGANSLVGYCIGITNVCPLELDLYFERFLNVNRKSPPDFDIDWSWTDRDAIIDYIFQTYGEEHVAFCGAMSTFKTRSMAREIGKVYGLAKEELDQLNQRHTKEYQDNNSIVQLIHRYSQLLEGFPNQRTMHACGIIISEDPITHFTALDYPPKGYAVAQFDMHIAEDIGFEKFDILSQRGIGHINETVELIEQNQQITVDIRDISLSKNEVKSNAYLQLGNTIGCFYIESPAMRGLLRKLKCNNYKTLVAASSIIRPGVAQSGMMQEYIYRHNHPTQFEYFHDVFKDQLGETYGIMVYQEDVIKIALHYGGLPAEDGDILRRAMSGKSRSKEGLQAVRQRFLALCEEKGHPQALSEEIYRQIESFAGYSFCKAHSASYAIESYQSLYLKAHYPLEFIVAVINNQGGFYRTEVYVHEAKMSGARVFPPCINRSNLGATLRRRDIFLGFQLIKNLNTALIDTLLTERQRNGNYTSLANFIQRVNINLEALETLIFIGAFQFTGLQKNELLIQAKLLYHKNKSNPTWQLLQEPIKSFSFPQLKRTEAEDAFDELEYLGFPVTSSPFSLLQTKFRGEITTKDFLYHKDENTRLVGYLIALKPIQIKSGLMYFGTWIDSQGDYFDSVHFPHSLQQYPFQGSGCYLLLGTIQIEYEVPTLQVLKMAKLPYMADPRYHVKGEGVAMRG</sequence>
<evidence type="ECO:0000259" key="7">
    <source>
        <dbReference type="SMART" id="SM00481"/>
    </source>
</evidence>